<organism evidence="1 2">
    <name type="scientific">Brasilonema sennae CENA114</name>
    <dbReference type="NCBI Taxonomy" id="415709"/>
    <lineage>
        <taxon>Bacteria</taxon>
        <taxon>Bacillati</taxon>
        <taxon>Cyanobacteriota</taxon>
        <taxon>Cyanophyceae</taxon>
        <taxon>Nostocales</taxon>
        <taxon>Scytonemataceae</taxon>
        <taxon>Brasilonema</taxon>
        <taxon>Bromeliae group (in: Brasilonema)</taxon>
    </lineage>
</organism>
<dbReference type="KEGG" id="bsen:DP114_12820"/>
<gene>
    <name evidence="1" type="ORF">DP114_12820</name>
</gene>
<evidence type="ECO:0000313" key="1">
    <source>
        <dbReference type="EMBL" id="QDL08656.1"/>
    </source>
</evidence>
<accession>A0A856MI53</accession>
<reference evidence="1 2" key="1">
    <citation type="submission" date="2018-06" db="EMBL/GenBank/DDBJ databases">
        <title>Comparative genomics of Brasilonema spp. strains.</title>
        <authorList>
            <person name="Alvarenga D.O."/>
            <person name="Fiore M.F."/>
            <person name="Varani A.M."/>
        </authorList>
    </citation>
    <scope>NUCLEOTIDE SEQUENCE [LARGE SCALE GENOMIC DNA]</scope>
    <source>
        <strain evidence="1 2">CENA114</strain>
    </source>
</reference>
<protein>
    <submittedName>
        <fullName evidence="1">Uncharacterized protein</fullName>
    </submittedName>
</protein>
<keyword evidence="2" id="KW-1185">Reference proteome</keyword>
<dbReference type="EMBL" id="CP030118">
    <property type="protein sequence ID" value="QDL08656.1"/>
    <property type="molecule type" value="Genomic_DNA"/>
</dbReference>
<proteinExistence type="predicted"/>
<dbReference type="AlphaFoldDB" id="A0A856MI53"/>
<evidence type="ECO:0000313" key="2">
    <source>
        <dbReference type="Proteomes" id="UP000503129"/>
    </source>
</evidence>
<sequence length="66" mass="7594">MIVLVVQTDIVILNPEPQRAQLAFVKYSIEAVKSLVSLVKSRKKRQITKDVHNHEFYNSKKTAIKT</sequence>
<name>A0A856MI53_9CYAN</name>
<dbReference type="Proteomes" id="UP000503129">
    <property type="component" value="Chromosome"/>
</dbReference>